<evidence type="ECO:0000313" key="2">
    <source>
        <dbReference type="Proteomes" id="UP001056120"/>
    </source>
</evidence>
<sequence>MVSPEGEDHQSDVEIRRHREGIRELGFTISIADSGHLDNRRLTYSQHENDHLRDVFVKTMGLDDIDIMTLSGGHSLGFRCLVSVQHILVGTVAREHSSPSLTVSFLIAGITADLYAFCFAELLSRCPSAGSAYHYSYTVLAKVLLG</sequence>
<reference evidence="2" key="1">
    <citation type="journal article" date="2022" name="Mol. Ecol. Resour.">
        <title>The genomes of chicory, endive, great burdock and yacon provide insights into Asteraceae palaeo-polyploidization history and plant inulin production.</title>
        <authorList>
            <person name="Fan W."/>
            <person name="Wang S."/>
            <person name="Wang H."/>
            <person name="Wang A."/>
            <person name="Jiang F."/>
            <person name="Liu H."/>
            <person name="Zhao H."/>
            <person name="Xu D."/>
            <person name="Zhang Y."/>
        </authorList>
    </citation>
    <scope>NUCLEOTIDE SEQUENCE [LARGE SCALE GENOMIC DNA]</scope>
    <source>
        <strain evidence="2">cv. Yunnan</strain>
    </source>
</reference>
<keyword evidence="2" id="KW-1185">Reference proteome</keyword>
<dbReference type="Proteomes" id="UP001056120">
    <property type="component" value="Linkage Group LG26"/>
</dbReference>
<protein>
    <submittedName>
        <fullName evidence="1">Uncharacterized protein</fullName>
    </submittedName>
</protein>
<gene>
    <name evidence="1" type="ORF">L1987_79316</name>
</gene>
<comment type="caution">
    <text evidence="1">The sequence shown here is derived from an EMBL/GenBank/DDBJ whole genome shotgun (WGS) entry which is preliminary data.</text>
</comment>
<evidence type="ECO:0000313" key="1">
    <source>
        <dbReference type="EMBL" id="KAI3696304.1"/>
    </source>
</evidence>
<accession>A0ACB8ZF36</accession>
<dbReference type="EMBL" id="CM042043">
    <property type="protein sequence ID" value="KAI3696304.1"/>
    <property type="molecule type" value="Genomic_DNA"/>
</dbReference>
<reference evidence="1 2" key="2">
    <citation type="journal article" date="2022" name="Mol. Ecol. Resour.">
        <title>The genomes of chicory, endive, great burdock and yacon provide insights into Asteraceae paleo-polyploidization history and plant inulin production.</title>
        <authorList>
            <person name="Fan W."/>
            <person name="Wang S."/>
            <person name="Wang H."/>
            <person name="Wang A."/>
            <person name="Jiang F."/>
            <person name="Liu H."/>
            <person name="Zhao H."/>
            <person name="Xu D."/>
            <person name="Zhang Y."/>
        </authorList>
    </citation>
    <scope>NUCLEOTIDE SEQUENCE [LARGE SCALE GENOMIC DNA]</scope>
    <source>
        <strain evidence="2">cv. Yunnan</strain>
        <tissue evidence="1">Leaves</tissue>
    </source>
</reference>
<proteinExistence type="predicted"/>
<name>A0ACB8ZF36_9ASTR</name>
<organism evidence="1 2">
    <name type="scientific">Smallanthus sonchifolius</name>
    <dbReference type="NCBI Taxonomy" id="185202"/>
    <lineage>
        <taxon>Eukaryota</taxon>
        <taxon>Viridiplantae</taxon>
        <taxon>Streptophyta</taxon>
        <taxon>Embryophyta</taxon>
        <taxon>Tracheophyta</taxon>
        <taxon>Spermatophyta</taxon>
        <taxon>Magnoliopsida</taxon>
        <taxon>eudicotyledons</taxon>
        <taxon>Gunneridae</taxon>
        <taxon>Pentapetalae</taxon>
        <taxon>asterids</taxon>
        <taxon>campanulids</taxon>
        <taxon>Asterales</taxon>
        <taxon>Asteraceae</taxon>
        <taxon>Asteroideae</taxon>
        <taxon>Heliantheae alliance</taxon>
        <taxon>Millerieae</taxon>
        <taxon>Smallanthus</taxon>
    </lineage>
</organism>